<organismHost>
    <name type="scientific">Lepidoptera</name>
    <name type="common">moths &amp; butterflies</name>
    <dbReference type="NCBI Taxonomy" id="7088"/>
</organismHost>
<proteinExistence type="predicted"/>
<dbReference type="SMART" id="SM01252">
    <property type="entry name" value="KilA-N"/>
    <property type="match status" value="1"/>
</dbReference>
<organism evidence="2">
    <name type="scientific">Heliothis armigera entomopoxvirus</name>
    <name type="common">HaEPV</name>
    <dbReference type="NCBI Taxonomy" id="10290"/>
    <lineage>
        <taxon>Viruses</taxon>
        <taxon>Varidnaviria</taxon>
        <taxon>Bamfordvirae</taxon>
        <taxon>Nucleocytoviricota</taxon>
        <taxon>Pokkesviricetes</taxon>
        <taxon>Chitovirales</taxon>
        <taxon>Poxviridae</taxon>
        <taxon>Entomopoxvirinae</taxon>
        <taxon>Betaentomopoxvirus</taxon>
    </lineage>
</organism>
<reference evidence="2" key="1">
    <citation type="journal article" date="1997" name="J. Gen. Virol.">
        <title>Mapping of the Heliothis armigera entomopoxvirus (HaEPV) genome, and analysis of genes encoding the HaEPV spheroidin and nucleoside triphosphate phosphohydrolase I proteins.</title>
        <authorList>
            <person name="Sriskantha A."/>
            <person name="Osborne R.J."/>
            <person name="Dall D.J."/>
        </authorList>
    </citation>
    <scope>NUCLEOTIDE SEQUENCE</scope>
</reference>
<evidence type="ECO:0000259" key="1">
    <source>
        <dbReference type="PROSITE" id="PS51301"/>
    </source>
</evidence>
<reference evidence="2" key="2">
    <citation type="submission" date="1997-08" db="EMBL/GenBank/DDBJ databases">
        <authorList>
            <person name="Sriskantha A."/>
            <person name="Osborne R.J."/>
            <person name="Dall D.J."/>
        </authorList>
    </citation>
    <scope>NUCLEOTIDE SEQUENCE</scope>
</reference>
<sequence length="148" mass="17488">MSLNDICYEQIKDSFHYGLFGDFKLIIDKNTGYFNATKLCKDGGKRFDHWLENTKSKELIEYYDEKISPGSPGDINNIKKSHYYINLKGNNINNIISGTYVYINILLNIASWISIDFYDKCYKIIETYYINEIYIRNTKIINKNYKLN</sequence>
<protein>
    <submittedName>
        <fullName evidence="2">17K ORF</fullName>
    </submittedName>
</protein>
<dbReference type="PROSITE" id="PS51301">
    <property type="entry name" value="KILA_N"/>
    <property type="match status" value="1"/>
</dbReference>
<dbReference type="InterPro" id="IPR018004">
    <property type="entry name" value="KilA/APSES_HTH"/>
</dbReference>
<evidence type="ECO:0000313" key="2">
    <source>
        <dbReference type="EMBL" id="AAB96622.1"/>
    </source>
</evidence>
<feature type="domain" description="KilA-N" evidence="1">
    <location>
        <begin position="14"/>
        <end position="128"/>
    </location>
</feature>
<dbReference type="EMBL" id="AF017791">
    <property type="protein sequence ID" value="AAB96622.1"/>
    <property type="molecule type" value="Genomic_DNA"/>
</dbReference>
<dbReference type="Pfam" id="PF04383">
    <property type="entry name" value="KilA-N"/>
    <property type="match status" value="1"/>
</dbReference>
<name>O37171_HAEPV</name>
<dbReference type="InterPro" id="IPR017880">
    <property type="entry name" value="KilA_N"/>
</dbReference>
<accession>O37171</accession>